<comment type="caution">
    <text evidence="1">The sequence shown here is derived from an EMBL/GenBank/DDBJ whole genome shotgun (WGS) entry which is preliminary data.</text>
</comment>
<sequence>MQNVPLASFLVIKRGAMKIIYFDYIAGFGINALVNGEWDYYPSVDELMFECISLYGSQIVLVSTTTTSGCFTGYQESLNAY</sequence>
<accession>A0A2G0N8Z2</accession>
<organism evidence="1 2">
    <name type="scientific">Xenorhabdus innexi</name>
    <dbReference type="NCBI Taxonomy" id="290109"/>
    <lineage>
        <taxon>Bacteria</taxon>
        <taxon>Pseudomonadati</taxon>
        <taxon>Pseudomonadota</taxon>
        <taxon>Gammaproteobacteria</taxon>
        <taxon>Enterobacterales</taxon>
        <taxon>Morganellaceae</taxon>
        <taxon>Xenorhabdus</taxon>
    </lineage>
</organism>
<gene>
    <name evidence="1" type="ORF">Xinn_02957</name>
</gene>
<evidence type="ECO:0000313" key="1">
    <source>
        <dbReference type="EMBL" id="PHM31179.1"/>
    </source>
</evidence>
<proteinExistence type="predicted"/>
<protein>
    <submittedName>
        <fullName evidence="1">Uncharacterized protein</fullName>
    </submittedName>
</protein>
<dbReference type="EMBL" id="NIBU01000042">
    <property type="protein sequence ID" value="PHM31179.1"/>
    <property type="molecule type" value="Genomic_DNA"/>
</dbReference>
<reference evidence="1 2" key="1">
    <citation type="journal article" date="2017" name="Nat. Microbiol.">
        <title>Natural product diversity associated with the nematode symbionts Photorhabdus and Xenorhabdus.</title>
        <authorList>
            <person name="Tobias N.J."/>
            <person name="Wolff H."/>
            <person name="Djahanschiri B."/>
            <person name="Grundmann F."/>
            <person name="Kronenwerth M."/>
            <person name="Shi Y.M."/>
            <person name="Simonyi S."/>
            <person name="Grun P."/>
            <person name="Shapiro-Ilan D."/>
            <person name="Pidot S.J."/>
            <person name="Stinear T.P."/>
            <person name="Ebersberger I."/>
            <person name="Bode H.B."/>
        </authorList>
    </citation>
    <scope>NUCLEOTIDE SEQUENCE [LARGE SCALE GENOMIC DNA]</scope>
    <source>
        <strain evidence="1 2">DSM 16336</strain>
    </source>
</reference>
<evidence type="ECO:0000313" key="2">
    <source>
        <dbReference type="Proteomes" id="UP000224871"/>
    </source>
</evidence>
<name>A0A2G0N8Z2_9GAMM</name>
<dbReference type="Proteomes" id="UP000224871">
    <property type="component" value="Unassembled WGS sequence"/>
</dbReference>
<dbReference type="RefSeq" id="WP_244590217.1">
    <property type="nucleotide sequence ID" value="NZ_CAWNQC010000240.1"/>
</dbReference>
<keyword evidence="2" id="KW-1185">Reference proteome</keyword>